<evidence type="ECO:0000313" key="3">
    <source>
        <dbReference type="Proteomes" id="UP000220034"/>
    </source>
</evidence>
<dbReference type="OrthoDB" id="7865640at2"/>
<proteinExistence type="predicted"/>
<reference evidence="3" key="1">
    <citation type="submission" date="2017-09" db="EMBL/GenBank/DDBJ databases">
        <authorList>
            <person name="Varghese N."/>
            <person name="Submissions S."/>
        </authorList>
    </citation>
    <scope>NUCLEOTIDE SEQUENCE [LARGE SCALE GENOMIC DNA]</scope>
    <source>
        <strain evidence="3">C7</strain>
    </source>
</reference>
<dbReference type="Proteomes" id="UP000220034">
    <property type="component" value="Unassembled WGS sequence"/>
</dbReference>
<feature type="compositionally biased region" description="Basic and acidic residues" evidence="1">
    <location>
        <begin position="144"/>
        <end position="180"/>
    </location>
</feature>
<protein>
    <submittedName>
        <fullName evidence="2">Heavy-metal resistance</fullName>
    </submittedName>
</protein>
<feature type="region of interest" description="Disordered" evidence="1">
    <location>
        <begin position="143"/>
        <end position="180"/>
    </location>
</feature>
<dbReference type="InterPro" id="IPR025961">
    <property type="entry name" value="Metal_resist"/>
</dbReference>
<keyword evidence="3" id="KW-1185">Reference proteome</keyword>
<dbReference type="RefSeq" id="WP_097927916.1">
    <property type="nucleotide sequence ID" value="NZ_OCTN01000001.1"/>
</dbReference>
<dbReference type="AlphaFoldDB" id="A0A2C9CM90"/>
<name>A0A2C9CM90_9RHOB</name>
<accession>A0A2C9CM90</accession>
<sequence length="180" mass="19792">MSTAPKKRRAITIALILSLGLNFVIVGVVAGAFLRGDKSPVRIAVTPDLRAAISALPEEGRDQIREAMRNSVPDPQSARIRQLNNSRTFATAIRSDPMDRELVEAMFNQRMDADSTLRASAQSALLDALEAMTQQQRVDFLNALREESRSSRGDSDRGGPDSHNADGTRPRPDSERPPRE</sequence>
<evidence type="ECO:0000313" key="2">
    <source>
        <dbReference type="EMBL" id="SOH92327.1"/>
    </source>
</evidence>
<evidence type="ECO:0000256" key="1">
    <source>
        <dbReference type="SAM" id="MobiDB-lite"/>
    </source>
</evidence>
<dbReference type="EMBL" id="OCTN01000001">
    <property type="protein sequence ID" value="SOH92327.1"/>
    <property type="molecule type" value="Genomic_DNA"/>
</dbReference>
<dbReference type="Pfam" id="PF13801">
    <property type="entry name" value="Metal_resist"/>
    <property type="match status" value="1"/>
</dbReference>
<gene>
    <name evidence="2" type="ORF">SAMN06273572_101169</name>
</gene>
<organism evidence="2 3">
    <name type="scientific">Pontivivens marinum</name>
    <dbReference type="NCBI Taxonomy" id="1690039"/>
    <lineage>
        <taxon>Bacteria</taxon>
        <taxon>Pseudomonadati</taxon>
        <taxon>Pseudomonadota</taxon>
        <taxon>Alphaproteobacteria</taxon>
        <taxon>Rhodobacterales</taxon>
        <taxon>Paracoccaceae</taxon>
        <taxon>Pontivivens</taxon>
    </lineage>
</organism>